<proteinExistence type="predicted"/>
<gene>
    <name evidence="1" type="ORF">MZO42_08185</name>
</gene>
<evidence type="ECO:0008006" key="2">
    <source>
        <dbReference type="Google" id="ProtNLM"/>
    </source>
</evidence>
<accession>A0ABU3N2H9</accession>
<dbReference type="EMBL" id="JALMLT010000002">
    <property type="protein sequence ID" value="MDT8758673.1"/>
    <property type="molecule type" value="Genomic_DNA"/>
</dbReference>
<organism evidence="1">
    <name type="scientific">Sphingomonas psychrotolerans</name>
    <dbReference type="NCBI Taxonomy" id="1327635"/>
    <lineage>
        <taxon>Bacteria</taxon>
        <taxon>Pseudomonadati</taxon>
        <taxon>Pseudomonadota</taxon>
        <taxon>Alphaproteobacteria</taxon>
        <taxon>Sphingomonadales</taxon>
        <taxon>Sphingomonadaceae</taxon>
        <taxon>Sphingomonas</taxon>
    </lineage>
</organism>
<name>A0ABU3N2H9_9SPHN</name>
<reference evidence="1" key="1">
    <citation type="submission" date="2022-04" db="EMBL/GenBank/DDBJ databases">
        <title>Tomato heritable bacteria conferring resistance against bacterial wilt.</title>
        <authorList>
            <person name="Yin J."/>
        </authorList>
    </citation>
    <scope>NUCLEOTIDE SEQUENCE</scope>
    <source>
        <strain evidence="1">Cra20</strain>
    </source>
</reference>
<evidence type="ECO:0000313" key="1">
    <source>
        <dbReference type="EMBL" id="MDT8758673.1"/>
    </source>
</evidence>
<comment type="caution">
    <text evidence="1">The sequence shown here is derived from an EMBL/GenBank/DDBJ whole genome shotgun (WGS) entry which is preliminary data.</text>
</comment>
<sequence length="205" mass="22941">MRSAIIPLLDPDTPDTQDATEFKTAIAALHASLERYRLETLFEDELEHVSFRSVPLNKREALPATSRYRTIDYKVERIGGNWQATAHTSSGTALAIVSHAQYGLPFLEGDPQFVALSPERKAQLRALYVRCNPRPFTDLTSGPGALIRAGAIEFRCSCDDLFGGVIETLYRMRNMLLHGELAPHPDALAAYDPAYRLLRRMLRAI</sequence>
<protein>
    <recommendedName>
        <fullName evidence="2">Apea-like HEPN domain-containing protein</fullName>
    </recommendedName>
</protein>